<dbReference type="RefSeq" id="WP_251781496.1">
    <property type="nucleotide sequence ID" value="NZ_JAMKFE010000028.1"/>
</dbReference>
<evidence type="ECO:0000313" key="3">
    <source>
        <dbReference type="Proteomes" id="UP001165541"/>
    </source>
</evidence>
<feature type="non-terminal residue" evidence="2">
    <location>
        <position position="125"/>
    </location>
</feature>
<gene>
    <name evidence="2" type="ORF">M8A51_25815</name>
</gene>
<dbReference type="InterPro" id="IPR023213">
    <property type="entry name" value="CAT-like_dom_sf"/>
</dbReference>
<sequence>MSDIEDLSRRRARLTPEQRRLLEQRLRGKSDAGAVMARLETRDAVPLSAAQQRQWFLWQLDRGSTAYHLCGGLVLEGEVDVGALEASFHGVVRRHESLRTVFRATGDGLAEQVMRPDAQLQVARH</sequence>
<evidence type="ECO:0000313" key="2">
    <source>
        <dbReference type="EMBL" id="MCM5682954.1"/>
    </source>
</evidence>
<keyword evidence="3" id="KW-1185">Reference proteome</keyword>
<dbReference type="Gene3D" id="3.30.559.10">
    <property type="entry name" value="Chloramphenicol acetyltransferase-like domain"/>
    <property type="match status" value="1"/>
</dbReference>
<reference evidence="2" key="1">
    <citation type="submission" date="2022-05" db="EMBL/GenBank/DDBJ databases">
        <title>Schlegelella sp. nov., isolated from mangrove soil.</title>
        <authorList>
            <person name="Liu Y."/>
            <person name="Ge X."/>
            <person name="Liu W."/>
        </authorList>
    </citation>
    <scope>NUCLEOTIDE SEQUENCE</scope>
    <source>
        <strain evidence="2">S2-27</strain>
    </source>
</reference>
<organism evidence="2 3">
    <name type="scientific">Caldimonas mangrovi</name>
    <dbReference type="NCBI Taxonomy" id="2944811"/>
    <lineage>
        <taxon>Bacteria</taxon>
        <taxon>Pseudomonadati</taxon>
        <taxon>Pseudomonadota</taxon>
        <taxon>Betaproteobacteria</taxon>
        <taxon>Burkholderiales</taxon>
        <taxon>Sphaerotilaceae</taxon>
        <taxon>Caldimonas</taxon>
    </lineage>
</organism>
<dbReference type="EMBL" id="JAMKFE010000028">
    <property type="protein sequence ID" value="MCM5682954.1"/>
    <property type="molecule type" value="Genomic_DNA"/>
</dbReference>
<dbReference type="Proteomes" id="UP001165541">
    <property type="component" value="Unassembled WGS sequence"/>
</dbReference>
<evidence type="ECO:0000259" key="1">
    <source>
        <dbReference type="Pfam" id="PF00668"/>
    </source>
</evidence>
<proteinExistence type="predicted"/>
<dbReference type="Pfam" id="PF00668">
    <property type="entry name" value="Condensation"/>
    <property type="match status" value="1"/>
</dbReference>
<dbReference type="InterPro" id="IPR001242">
    <property type="entry name" value="Condensation_dom"/>
</dbReference>
<accession>A0ABT0YX96</accession>
<name>A0ABT0YX96_9BURK</name>
<dbReference type="SUPFAM" id="SSF52777">
    <property type="entry name" value="CoA-dependent acyltransferases"/>
    <property type="match status" value="1"/>
</dbReference>
<protein>
    <submittedName>
        <fullName evidence="2">Condensation domain-containing protein</fullName>
    </submittedName>
</protein>
<comment type="caution">
    <text evidence="2">The sequence shown here is derived from an EMBL/GenBank/DDBJ whole genome shotgun (WGS) entry which is preliminary data.</text>
</comment>
<feature type="domain" description="Condensation" evidence="1">
    <location>
        <begin position="42"/>
        <end position="122"/>
    </location>
</feature>